<organism evidence="3 4">
    <name type="scientific">Sporothrix bragantina</name>
    <dbReference type="NCBI Taxonomy" id="671064"/>
    <lineage>
        <taxon>Eukaryota</taxon>
        <taxon>Fungi</taxon>
        <taxon>Dikarya</taxon>
        <taxon>Ascomycota</taxon>
        <taxon>Pezizomycotina</taxon>
        <taxon>Sordariomycetes</taxon>
        <taxon>Sordariomycetidae</taxon>
        <taxon>Ophiostomatales</taxon>
        <taxon>Ophiostomataceae</taxon>
        <taxon>Sporothrix</taxon>
    </lineage>
</organism>
<sequence>MRASLVRPAAVASLAGAIGRQAASPGLSSQSWACAKCRRGQWTGQRSTGFRFSSSSSNSNRTFPPPPPPPRSSRSRRTVLLAASGGAATATILAFTDDIKQSYETVERTGRVAAALVLCINDYRKTLGQRDKLDDAVEQDKILKACHKRCALRTLRVLEKNGGIFIKLGQHLSAMNYLLPLEWTTTFIPLQDRCPVSSFASVEQMYRADTGSDLWDYFSEFSEEPIGAASLAQVHIATIRETGQQVAVKVQHPSLAQWAPLDMALTSFTFSTLKRFFPEYDLEWLSSEMELSLPQELDFALEGKNAQRTQAHFAAIPQLPLVVPDVIWGQERILVMAREVGHRLDDLAYLDANGIDRDEVSASLAHIFNEMIFGDGAPLHCDPHGGNLAVRARAPSGNLFTRLLRRLPWRNHHNFEIILYDHGLYRDIPLDLRRSYAKMWLAVLDGDMKRMQRYAHDVAGIDEKDFPLFASAITGRDYSVLASASIMKPRTSGEKDNISGQLQDGLLADLVQLLGKVPRIILLILKTNDLTRSLDEGLQTKQGPIRSFLIMAQYCLRTVFNEQVDNLREQYGSLLRPSSFVRLLGAWLQYLQGSAKLEAFELWLRARRLVGFKNELAIGL</sequence>
<evidence type="ECO:0000313" key="3">
    <source>
        <dbReference type="EMBL" id="CAK7213301.1"/>
    </source>
</evidence>
<comment type="caution">
    <text evidence="3">The sequence shown here is derived from an EMBL/GenBank/DDBJ whole genome shotgun (WGS) entry which is preliminary data.</text>
</comment>
<proteinExistence type="predicted"/>
<reference evidence="3 4" key="1">
    <citation type="submission" date="2024-01" db="EMBL/GenBank/DDBJ databases">
        <authorList>
            <person name="Allen C."/>
            <person name="Tagirdzhanova G."/>
        </authorList>
    </citation>
    <scope>NUCLEOTIDE SEQUENCE [LARGE SCALE GENOMIC DNA]</scope>
</reference>
<name>A0ABP0B178_9PEZI</name>
<feature type="compositionally biased region" description="Low complexity" evidence="1">
    <location>
        <begin position="46"/>
        <end position="62"/>
    </location>
</feature>
<dbReference type="InterPro" id="IPR051130">
    <property type="entry name" value="Mito_struct-func_regulator"/>
</dbReference>
<dbReference type="PANTHER" id="PTHR43173">
    <property type="entry name" value="ABC1 FAMILY PROTEIN"/>
    <property type="match status" value="1"/>
</dbReference>
<dbReference type="InterPro" id="IPR011009">
    <property type="entry name" value="Kinase-like_dom_sf"/>
</dbReference>
<feature type="region of interest" description="Disordered" evidence="1">
    <location>
        <begin position="45"/>
        <end position="76"/>
    </location>
</feature>
<gene>
    <name evidence="3" type="ORF">SBRCBS47491_001759</name>
</gene>
<protein>
    <recommendedName>
        <fullName evidence="2">ABC1 atypical kinase-like domain-containing protein</fullName>
    </recommendedName>
</protein>
<keyword evidence="4" id="KW-1185">Reference proteome</keyword>
<dbReference type="PANTHER" id="PTHR43173:SF19">
    <property type="entry name" value="AARF DOMAIN-CONTAINING PROTEIN KINASE 1"/>
    <property type="match status" value="1"/>
</dbReference>
<dbReference type="EMBL" id="CAWUHC010000009">
    <property type="protein sequence ID" value="CAK7213301.1"/>
    <property type="molecule type" value="Genomic_DNA"/>
</dbReference>
<dbReference type="InterPro" id="IPR004147">
    <property type="entry name" value="ABC1_dom"/>
</dbReference>
<evidence type="ECO:0000259" key="2">
    <source>
        <dbReference type="Pfam" id="PF03109"/>
    </source>
</evidence>
<dbReference type="SUPFAM" id="SSF56112">
    <property type="entry name" value="Protein kinase-like (PK-like)"/>
    <property type="match status" value="1"/>
</dbReference>
<accession>A0ABP0B178</accession>
<dbReference type="Pfam" id="PF03109">
    <property type="entry name" value="ABC1"/>
    <property type="match status" value="1"/>
</dbReference>
<feature type="domain" description="ABC1 atypical kinase-like" evidence="2">
    <location>
        <begin position="190"/>
        <end position="454"/>
    </location>
</feature>
<evidence type="ECO:0000313" key="4">
    <source>
        <dbReference type="Proteomes" id="UP001642406"/>
    </source>
</evidence>
<dbReference type="Proteomes" id="UP001642406">
    <property type="component" value="Unassembled WGS sequence"/>
</dbReference>
<evidence type="ECO:0000256" key="1">
    <source>
        <dbReference type="SAM" id="MobiDB-lite"/>
    </source>
</evidence>